<dbReference type="STRING" id="568860.SAMN05421811_12726"/>
<organism evidence="2 3">
    <name type="scientific">Nonomuraea wenchangensis</name>
    <dbReference type="NCBI Taxonomy" id="568860"/>
    <lineage>
        <taxon>Bacteria</taxon>
        <taxon>Bacillati</taxon>
        <taxon>Actinomycetota</taxon>
        <taxon>Actinomycetes</taxon>
        <taxon>Streptosporangiales</taxon>
        <taxon>Streptosporangiaceae</taxon>
        <taxon>Nonomuraea</taxon>
    </lineage>
</organism>
<keyword evidence="3" id="KW-1185">Reference proteome</keyword>
<gene>
    <name evidence="2" type="ORF">SAMN05421811_12726</name>
</gene>
<evidence type="ECO:0000256" key="1">
    <source>
        <dbReference type="SAM" id="MobiDB-lite"/>
    </source>
</evidence>
<evidence type="ECO:0000313" key="3">
    <source>
        <dbReference type="Proteomes" id="UP000199361"/>
    </source>
</evidence>
<evidence type="ECO:0000313" key="2">
    <source>
        <dbReference type="EMBL" id="SEU46408.1"/>
    </source>
</evidence>
<feature type="region of interest" description="Disordered" evidence="1">
    <location>
        <begin position="1"/>
        <end position="25"/>
    </location>
</feature>
<dbReference type="EMBL" id="FOHX01000027">
    <property type="protein sequence ID" value="SEU46408.1"/>
    <property type="molecule type" value="Genomic_DNA"/>
</dbReference>
<dbReference type="AlphaFoldDB" id="A0A1I0LV05"/>
<reference evidence="2 3" key="1">
    <citation type="submission" date="2016-10" db="EMBL/GenBank/DDBJ databases">
        <authorList>
            <person name="de Groot N.N."/>
        </authorList>
    </citation>
    <scope>NUCLEOTIDE SEQUENCE [LARGE SCALE GENOMIC DNA]</scope>
    <source>
        <strain evidence="2 3">CGMCC 4.5598</strain>
    </source>
</reference>
<dbReference type="RefSeq" id="WP_091094001.1">
    <property type="nucleotide sequence ID" value="NZ_FOHX01000027.1"/>
</dbReference>
<proteinExistence type="predicted"/>
<name>A0A1I0LV05_9ACTN</name>
<sequence length="71" mass="8290">MKTPSDVADERRWQNRQRPAMPDQPRAAVWNDDRTRAVAVIEGRDLTDADLEAARRLADHPNIHHHHTFQE</sequence>
<protein>
    <submittedName>
        <fullName evidence="2">Uncharacterized protein</fullName>
    </submittedName>
</protein>
<accession>A0A1I0LV05</accession>
<dbReference type="Proteomes" id="UP000199361">
    <property type="component" value="Unassembled WGS sequence"/>
</dbReference>